<feature type="domain" description="MYND-type" evidence="12">
    <location>
        <begin position="17"/>
        <end position="54"/>
    </location>
</feature>
<dbReference type="KEGG" id="cvn:111129345"/>
<evidence type="ECO:0000313" key="15">
    <source>
        <dbReference type="RefSeq" id="XP_022331376.1"/>
    </source>
</evidence>
<dbReference type="InterPro" id="IPR005123">
    <property type="entry name" value="Oxoglu/Fe-dep_dioxygenase_dom"/>
</dbReference>
<keyword evidence="3 11" id="KW-0863">Zinc-finger</keyword>
<dbReference type="Pfam" id="PF01753">
    <property type="entry name" value="zf-MYND"/>
    <property type="match status" value="1"/>
</dbReference>
<evidence type="ECO:0000256" key="7">
    <source>
        <dbReference type="ARBA" id="ARBA00023002"/>
    </source>
</evidence>
<gene>
    <name evidence="15" type="primary">LOC111129345</name>
</gene>
<comment type="catalytic activity">
    <reaction evidence="10">
        <text>L-prolyl-[hypoxia-inducible factor alpha subunit] + 2-oxoglutarate + O2 = trans-4-hydroxy-L-prolyl-[hypoxia-inducible factor alpha subunit] + succinate + CO2</text>
        <dbReference type="Rhea" id="RHEA:48400"/>
        <dbReference type="Rhea" id="RHEA-COMP:12093"/>
        <dbReference type="Rhea" id="RHEA-COMP:12094"/>
        <dbReference type="ChEBI" id="CHEBI:15379"/>
        <dbReference type="ChEBI" id="CHEBI:16526"/>
        <dbReference type="ChEBI" id="CHEBI:16810"/>
        <dbReference type="ChEBI" id="CHEBI:30031"/>
        <dbReference type="ChEBI" id="CHEBI:50342"/>
        <dbReference type="ChEBI" id="CHEBI:61965"/>
        <dbReference type="EC" id="1.14.11.29"/>
    </reaction>
</comment>
<keyword evidence="8" id="KW-0408">Iron</keyword>
<evidence type="ECO:0000256" key="3">
    <source>
        <dbReference type="ARBA" id="ARBA00022771"/>
    </source>
</evidence>
<dbReference type="PROSITE" id="PS01360">
    <property type="entry name" value="ZF_MYND_1"/>
    <property type="match status" value="1"/>
</dbReference>
<dbReference type="Gene3D" id="6.10.140.2220">
    <property type="match status" value="1"/>
</dbReference>
<dbReference type="GO" id="GO:0031418">
    <property type="term" value="F:L-ascorbic acid binding"/>
    <property type="evidence" value="ECO:0007669"/>
    <property type="project" value="UniProtKB-KW"/>
</dbReference>
<dbReference type="PANTHER" id="PTHR12907:SF26">
    <property type="entry name" value="HIF PROLYL HYDROXYLASE, ISOFORM C"/>
    <property type="match status" value="1"/>
</dbReference>
<reference evidence="15" key="1">
    <citation type="submission" date="2025-08" db="UniProtKB">
        <authorList>
            <consortium name="RefSeq"/>
        </authorList>
    </citation>
    <scope>IDENTIFICATION</scope>
    <source>
        <tissue evidence="15">Whole sample</tissue>
    </source>
</reference>
<name>A0A8B8DWJ7_CRAVI</name>
<keyword evidence="14" id="KW-1185">Reference proteome</keyword>
<feature type="domain" description="Fe2OG dioxygenase" evidence="13">
    <location>
        <begin position="306"/>
        <end position="407"/>
    </location>
</feature>
<evidence type="ECO:0000313" key="14">
    <source>
        <dbReference type="Proteomes" id="UP000694844"/>
    </source>
</evidence>
<evidence type="ECO:0000259" key="13">
    <source>
        <dbReference type="PROSITE" id="PS51471"/>
    </source>
</evidence>
<dbReference type="InterPro" id="IPR051559">
    <property type="entry name" value="HIF_prolyl_hydroxylases"/>
</dbReference>
<dbReference type="InterPro" id="IPR006620">
    <property type="entry name" value="Pro_4_hyd_alph"/>
</dbReference>
<evidence type="ECO:0000256" key="8">
    <source>
        <dbReference type="ARBA" id="ARBA00023004"/>
    </source>
</evidence>
<proteinExistence type="predicted"/>
<dbReference type="Gene3D" id="2.60.120.620">
    <property type="entry name" value="q2cbj1_9rhob like domain"/>
    <property type="match status" value="1"/>
</dbReference>
<keyword evidence="7" id="KW-0560">Oxidoreductase</keyword>
<keyword evidence="6" id="KW-0223">Dioxygenase</keyword>
<protein>
    <recommendedName>
        <fullName evidence="9">hypoxia-inducible factor-proline dioxygenase</fullName>
        <ecNumber evidence="9">1.14.11.29</ecNumber>
    </recommendedName>
</protein>
<evidence type="ECO:0000256" key="1">
    <source>
        <dbReference type="ARBA" id="ARBA00001961"/>
    </source>
</evidence>
<dbReference type="SUPFAM" id="SSF144232">
    <property type="entry name" value="HIT/MYND zinc finger-like"/>
    <property type="match status" value="1"/>
</dbReference>
<keyword evidence="5" id="KW-0847">Vitamin C</keyword>
<dbReference type="InterPro" id="IPR044862">
    <property type="entry name" value="Pro_4_hyd_alph_FE2OG_OXY"/>
</dbReference>
<dbReference type="PROSITE" id="PS51471">
    <property type="entry name" value="FE2OG_OXY"/>
    <property type="match status" value="1"/>
</dbReference>
<keyword evidence="4" id="KW-0862">Zinc</keyword>
<dbReference type="GeneID" id="111129345"/>
<sequence>MAEVKSVRDRANISMACQLCSSSERLMVCSGCRRTWYCSKEHQKLDWKYHKKNCKRMREVENETKHKHGIRLSPQSLDIPRYKGNDTAEKMSAEAMTHNMNKMSQSLLDDLKLTDEKPVKKKISEEFYTSQPSSSEREVLTDEGSSESYILHSAESALNQPVYNSPSSQISSHSQELRYTPSVRSYEDEPVDNMHAYLSVLESRNEMLGEYVVKCLHTYGICVIDNFLGETKGLSILAEVKGLHNMDKMTSGQLVNRSLGSNAQRIRDDLITWVDGREAGCSNIQFLISSMDAVILKCTRKLKKCTINGRTKAMVACYPGPSTGYLRHVDNPNKDGRAITCIYYLNKDWDSKSDGGTLHIYPENESRIASIEPTFDRLLFFWSDRRNPHEVMPTTKTRYAITVWYYDAVERKQAVEKFTENQKPGRR</sequence>
<dbReference type="AlphaFoldDB" id="A0A8B8DWJ7"/>
<dbReference type="OrthoDB" id="76265at2759"/>
<evidence type="ECO:0000256" key="9">
    <source>
        <dbReference type="ARBA" id="ARBA00039004"/>
    </source>
</evidence>
<dbReference type="PANTHER" id="PTHR12907">
    <property type="entry name" value="EGL NINE HOMOLOG-RELATED"/>
    <property type="match status" value="1"/>
</dbReference>
<comment type="cofactor">
    <cofactor evidence="1">
        <name>L-ascorbate</name>
        <dbReference type="ChEBI" id="CHEBI:38290"/>
    </cofactor>
</comment>
<evidence type="ECO:0000256" key="4">
    <source>
        <dbReference type="ARBA" id="ARBA00022833"/>
    </source>
</evidence>
<evidence type="ECO:0000256" key="10">
    <source>
        <dbReference type="ARBA" id="ARBA00049134"/>
    </source>
</evidence>
<dbReference type="EC" id="1.14.11.29" evidence="9"/>
<dbReference type="GO" id="GO:0071456">
    <property type="term" value="P:cellular response to hypoxia"/>
    <property type="evidence" value="ECO:0007669"/>
    <property type="project" value="TreeGrafter"/>
</dbReference>
<dbReference type="Proteomes" id="UP000694844">
    <property type="component" value="Chromosome 4"/>
</dbReference>
<evidence type="ECO:0000256" key="5">
    <source>
        <dbReference type="ARBA" id="ARBA00022896"/>
    </source>
</evidence>
<accession>A0A8B8DWJ7</accession>
<keyword evidence="2" id="KW-0479">Metal-binding</keyword>
<dbReference type="GO" id="GO:0008198">
    <property type="term" value="F:ferrous iron binding"/>
    <property type="evidence" value="ECO:0007669"/>
    <property type="project" value="TreeGrafter"/>
</dbReference>
<dbReference type="InterPro" id="IPR002893">
    <property type="entry name" value="Znf_MYND"/>
</dbReference>
<dbReference type="RefSeq" id="XP_022331376.1">
    <property type="nucleotide sequence ID" value="XM_022475668.1"/>
</dbReference>
<evidence type="ECO:0000256" key="2">
    <source>
        <dbReference type="ARBA" id="ARBA00022723"/>
    </source>
</evidence>
<dbReference type="PROSITE" id="PS50865">
    <property type="entry name" value="ZF_MYND_2"/>
    <property type="match status" value="1"/>
</dbReference>
<evidence type="ECO:0000256" key="6">
    <source>
        <dbReference type="ARBA" id="ARBA00022964"/>
    </source>
</evidence>
<dbReference type="Pfam" id="PF13640">
    <property type="entry name" value="2OG-FeII_Oxy_3"/>
    <property type="match status" value="1"/>
</dbReference>
<organism evidence="14 15">
    <name type="scientific">Crassostrea virginica</name>
    <name type="common">Eastern oyster</name>
    <dbReference type="NCBI Taxonomy" id="6565"/>
    <lineage>
        <taxon>Eukaryota</taxon>
        <taxon>Metazoa</taxon>
        <taxon>Spiralia</taxon>
        <taxon>Lophotrochozoa</taxon>
        <taxon>Mollusca</taxon>
        <taxon>Bivalvia</taxon>
        <taxon>Autobranchia</taxon>
        <taxon>Pteriomorphia</taxon>
        <taxon>Ostreida</taxon>
        <taxon>Ostreoidea</taxon>
        <taxon>Ostreidae</taxon>
        <taxon>Crassostrea</taxon>
    </lineage>
</organism>
<dbReference type="SMART" id="SM00702">
    <property type="entry name" value="P4Hc"/>
    <property type="match status" value="1"/>
</dbReference>
<evidence type="ECO:0000259" key="12">
    <source>
        <dbReference type="PROSITE" id="PS50865"/>
    </source>
</evidence>
<evidence type="ECO:0000256" key="11">
    <source>
        <dbReference type="PROSITE-ProRule" id="PRU00134"/>
    </source>
</evidence>
<dbReference type="GO" id="GO:0008270">
    <property type="term" value="F:zinc ion binding"/>
    <property type="evidence" value="ECO:0007669"/>
    <property type="project" value="UniProtKB-KW"/>
</dbReference>
<dbReference type="GO" id="GO:0160082">
    <property type="term" value="F:hypoxia-inducible factor-proline dioxygenase activity"/>
    <property type="evidence" value="ECO:0007669"/>
    <property type="project" value="UniProtKB-EC"/>
</dbReference>